<feature type="transmembrane region" description="Helical" evidence="1">
    <location>
        <begin position="269"/>
        <end position="296"/>
    </location>
</feature>
<organism evidence="2 3">
    <name type="scientific">Aphanothece sacrum FPU1</name>
    <dbReference type="NCBI Taxonomy" id="1920663"/>
    <lineage>
        <taxon>Bacteria</taxon>
        <taxon>Bacillati</taxon>
        <taxon>Cyanobacteriota</taxon>
        <taxon>Cyanophyceae</taxon>
        <taxon>Oscillatoriophycideae</taxon>
        <taxon>Chroococcales</taxon>
        <taxon>Aphanothecaceae</taxon>
        <taxon>Aphanothece</taxon>
    </lineage>
</organism>
<feature type="transmembrane region" description="Helical" evidence="1">
    <location>
        <begin position="495"/>
        <end position="514"/>
    </location>
</feature>
<accession>A0A401IM12</accession>
<keyword evidence="1" id="KW-0812">Transmembrane</keyword>
<name>A0A401IM12_APHSA</name>
<feature type="transmembrane region" description="Helical" evidence="1">
    <location>
        <begin position="111"/>
        <end position="130"/>
    </location>
</feature>
<dbReference type="OrthoDB" id="417017at2"/>
<dbReference type="AlphaFoldDB" id="A0A401IM12"/>
<feature type="transmembrane region" description="Helical" evidence="1">
    <location>
        <begin position="71"/>
        <end position="90"/>
    </location>
</feature>
<dbReference type="RefSeq" id="WP_124972701.1">
    <property type="nucleotide sequence ID" value="NZ_BDQK01000016.1"/>
</dbReference>
<dbReference type="EMBL" id="BDQK01000016">
    <property type="protein sequence ID" value="GBF82287.1"/>
    <property type="molecule type" value="Genomic_DNA"/>
</dbReference>
<feature type="transmembrane region" description="Helical" evidence="1">
    <location>
        <begin position="6"/>
        <end position="28"/>
    </location>
</feature>
<gene>
    <name evidence="2" type="ORF">AsFPU1_3715</name>
</gene>
<feature type="transmembrane region" description="Helical" evidence="1">
    <location>
        <begin position="239"/>
        <end position="257"/>
    </location>
</feature>
<feature type="transmembrane region" description="Helical" evidence="1">
    <location>
        <begin position="191"/>
        <end position="207"/>
    </location>
</feature>
<evidence type="ECO:0000256" key="1">
    <source>
        <dbReference type="SAM" id="Phobius"/>
    </source>
</evidence>
<evidence type="ECO:0000313" key="2">
    <source>
        <dbReference type="EMBL" id="GBF82287.1"/>
    </source>
</evidence>
<feature type="transmembrane region" description="Helical" evidence="1">
    <location>
        <begin position="213"/>
        <end position="232"/>
    </location>
</feature>
<keyword evidence="3" id="KW-1185">Reference proteome</keyword>
<reference evidence="3" key="1">
    <citation type="submission" date="2017-05" db="EMBL/GenBank/DDBJ databases">
        <title>Physiological properties and genetic analysis related to exopolysaccharide production of fresh-water unicellular cyanobacterium Aphanothece sacrum, Suizenji Nori, that has been cultured as a food source in Japan.</title>
        <authorList>
            <person name="Kanesaki Y."/>
            <person name="Yoshikawa S."/>
            <person name="Ohki K."/>
        </authorList>
    </citation>
    <scope>NUCLEOTIDE SEQUENCE [LARGE SCALE GENOMIC DNA]</scope>
    <source>
        <strain evidence="3">FPU1</strain>
    </source>
</reference>
<evidence type="ECO:0008006" key="4">
    <source>
        <dbReference type="Google" id="ProtNLM"/>
    </source>
</evidence>
<sequence>MLIPLASLAIGCFILSLTLLTYIGLPLLKNIPVLFKLKSQPYFGLGSSLISLTLMLGIIGYFGYIDGQMLRTLRFVMGGGGIILMTFPVAERLKYSEKFGKYIAPYLNIKTGLTFISIITLFSIFLISFFDGNYGGDGYMYHLPFAARIWGIISPEQYTFEDYTEHRFLGFPLLANALQGFFWKIFQRPEATNLVCFSSLIILITYLTNSLKIPFYLATISLLAIPMVHMHAARSYIDLPGNVCVSILILTTYLLYINKISFNNKTLLIIFLSAASAANIKFQLIPVVFIILCFIFPQIISKYWKPDGNAKTGLIRLIKVLSISFLATLVIFVTPIRNILVYHNPFYPVKIEIAGHIFNHNEAPPDFMHANLRKLPPTLRWAKSVLEINAFDKRRPWPWTLAMDFISWDEEAFGIGGYFGGYVIFNLLLFIYLCWKIHNHESKIAIFLMVIMTGLTSIMPQSYELRYYMYWMIVFVSLNAYLISQHLNYFSENKLINSQNFALVATGFMLVFILQTDKFFTIPKFEPLSRYIQGNVQTEILDKIKDGEKVCLVGKTPHSFFYSSYFHPSRNYSLKSEFEISPKYSTQKCKGRTLIR</sequence>
<keyword evidence="1" id="KW-0472">Membrane</keyword>
<evidence type="ECO:0000313" key="3">
    <source>
        <dbReference type="Proteomes" id="UP000287247"/>
    </source>
</evidence>
<comment type="caution">
    <text evidence="2">The sequence shown here is derived from an EMBL/GenBank/DDBJ whole genome shotgun (WGS) entry which is preliminary data.</text>
</comment>
<feature type="transmembrane region" description="Helical" evidence="1">
    <location>
        <begin position="415"/>
        <end position="435"/>
    </location>
</feature>
<protein>
    <recommendedName>
        <fullName evidence="4">Glycosyltransferase RgtA/B/C/D-like domain-containing protein</fullName>
    </recommendedName>
</protein>
<dbReference type="Proteomes" id="UP000287247">
    <property type="component" value="Unassembled WGS sequence"/>
</dbReference>
<feature type="transmembrane region" description="Helical" evidence="1">
    <location>
        <begin position="467"/>
        <end position="483"/>
    </location>
</feature>
<feature type="transmembrane region" description="Helical" evidence="1">
    <location>
        <begin position="40"/>
        <end position="65"/>
    </location>
</feature>
<feature type="transmembrane region" description="Helical" evidence="1">
    <location>
        <begin position="444"/>
        <end position="461"/>
    </location>
</feature>
<keyword evidence="1" id="KW-1133">Transmembrane helix</keyword>
<feature type="transmembrane region" description="Helical" evidence="1">
    <location>
        <begin position="317"/>
        <end position="336"/>
    </location>
</feature>
<proteinExistence type="predicted"/>